<feature type="transmembrane region" description="Helical" evidence="1">
    <location>
        <begin position="211"/>
        <end position="233"/>
    </location>
</feature>
<dbReference type="EMBL" id="BAAAYG010000010">
    <property type="protein sequence ID" value="GAA3287106.1"/>
    <property type="molecule type" value="Genomic_DNA"/>
</dbReference>
<reference evidence="4" key="1">
    <citation type="journal article" date="2019" name="Int. J. Syst. Evol. Microbiol.">
        <title>The Global Catalogue of Microorganisms (GCM) 10K type strain sequencing project: providing services to taxonomists for standard genome sequencing and annotation.</title>
        <authorList>
            <consortium name="The Broad Institute Genomics Platform"/>
            <consortium name="The Broad Institute Genome Sequencing Center for Infectious Disease"/>
            <person name="Wu L."/>
            <person name="Ma J."/>
        </authorList>
    </citation>
    <scope>NUCLEOTIDE SEQUENCE [LARGE SCALE GENOMIC DNA]</scope>
    <source>
        <strain evidence="4">JCM 11483</strain>
    </source>
</reference>
<feature type="transmembrane region" description="Helical" evidence="1">
    <location>
        <begin position="99"/>
        <end position="117"/>
    </location>
</feature>
<feature type="transmembrane region" description="Helical" evidence="1">
    <location>
        <begin position="394"/>
        <end position="415"/>
    </location>
</feature>
<keyword evidence="1" id="KW-0812">Transmembrane</keyword>
<dbReference type="InterPro" id="IPR011642">
    <property type="entry name" value="Gate_dom"/>
</dbReference>
<feature type="transmembrane region" description="Helical" evidence="1">
    <location>
        <begin position="129"/>
        <end position="159"/>
    </location>
</feature>
<evidence type="ECO:0000313" key="4">
    <source>
        <dbReference type="Proteomes" id="UP001501736"/>
    </source>
</evidence>
<protein>
    <submittedName>
        <fullName evidence="3">YjiH family protein</fullName>
    </submittedName>
</protein>
<feature type="transmembrane region" description="Helical" evidence="1">
    <location>
        <begin position="239"/>
        <end position="257"/>
    </location>
</feature>
<feature type="transmembrane region" description="Helical" evidence="1">
    <location>
        <begin position="427"/>
        <end position="448"/>
    </location>
</feature>
<organism evidence="3 4">
    <name type="scientific">Nesterenkonia halobia</name>
    <dbReference type="NCBI Taxonomy" id="37922"/>
    <lineage>
        <taxon>Bacteria</taxon>
        <taxon>Bacillati</taxon>
        <taxon>Actinomycetota</taxon>
        <taxon>Actinomycetes</taxon>
        <taxon>Micrococcales</taxon>
        <taxon>Micrococcaceae</taxon>
        <taxon>Nesterenkonia</taxon>
    </lineage>
</organism>
<feature type="transmembrane region" description="Helical" evidence="1">
    <location>
        <begin position="319"/>
        <end position="338"/>
    </location>
</feature>
<dbReference type="Proteomes" id="UP001501736">
    <property type="component" value="Unassembled WGS sequence"/>
</dbReference>
<proteinExistence type="predicted"/>
<accession>A0ABP6RGC8</accession>
<name>A0ABP6RGC8_9MICC</name>
<keyword evidence="1" id="KW-0472">Membrane</keyword>
<feature type="transmembrane region" description="Helical" evidence="1">
    <location>
        <begin position="55"/>
        <end position="78"/>
    </location>
</feature>
<keyword evidence="1" id="KW-1133">Transmembrane helix</keyword>
<feature type="domain" description="Nucleoside transporter/FeoB GTPase Gate" evidence="2">
    <location>
        <begin position="137"/>
        <end position="234"/>
    </location>
</feature>
<comment type="caution">
    <text evidence="3">The sequence shown here is derived from an EMBL/GenBank/DDBJ whole genome shotgun (WGS) entry which is preliminary data.</text>
</comment>
<gene>
    <name evidence="3" type="ORF">GCM10020260_23060</name>
</gene>
<evidence type="ECO:0000259" key="2">
    <source>
        <dbReference type="Pfam" id="PF07670"/>
    </source>
</evidence>
<sequence>MAMATTRTARAVPRFLIPSLIGVALFMVPVPSPDGSITIPVAILADTAGSLLSGIMPYLMVGLMAVSAAGTAVHLLFAPAFMERSATLRTLFRSTVSWLVIRVVGLIVGAMTLWQIGPQWLWGENTGQVIFDLAALLVTVFFFAGLLLPLLLNFGLIEFAGALMNKIMRPLFTVPGRSSIDSLASWFGDAIIGVLMTSQQYEHGYYTRREAAVLGTTFNVVSLTFTIVVMGYLGLEHMFLGFYGTIVVAGLVAAMIMPRIPPLSRFPDVYIDGTPRRAQEDAEEQGPLLRRAWQGALDRASIALPGETVKRGLTNVLEMWIGVLPVIMAVGTLAVVVAEHTPVFTWLGTPFVPVLEAMQVPEAKAASETMLIGFTDMLLPSVIAMDITSEMTRFIIGCLSITQLIYMSEVGGMLLASSLPVKLRHLVMVFLERTVITLPVIVICAHILY</sequence>
<dbReference type="Pfam" id="PF07670">
    <property type="entry name" value="Gate"/>
    <property type="match status" value="1"/>
</dbReference>
<evidence type="ECO:0000256" key="1">
    <source>
        <dbReference type="SAM" id="Phobius"/>
    </source>
</evidence>
<keyword evidence="4" id="KW-1185">Reference proteome</keyword>
<evidence type="ECO:0000313" key="3">
    <source>
        <dbReference type="EMBL" id="GAA3287106.1"/>
    </source>
</evidence>